<keyword evidence="2" id="KW-1185">Reference proteome</keyword>
<sequence length="115" mass="13122">MLCGHQSNVSFCSIFASMRHDPVTIWAHLVLVLEKLAPTTTDSKLHFVSDGQTMQYRNKLNFYLTSKYPFKFGYKHVTLNLLEAGHGKWAVDRARGKIKRAADRLVSLNNPEMVI</sequence>
<gene>
    <name evidence="1" type="ORF">SNE40_022084</name>
</gene>
<dbReference type="PANTHER" id="PTHR46601">
    <property type="entry name" value="ULP_PROTEASE DOMAIN-CONTAINING PROTEIN"/>
    <property type="match status" value="1"/>
</dbReference>
<proteinExistence type="predicted"/>
<comment type="caution">
    <text evidence="1">The sequence shown here is derived from an EMBL/GenBank/DDBJ whole genome shotgun (WGS) entry which is preliminary data.</text>
</comment>
<reference evidence="1 2" key="1">
    <citation type="submission" date="2024-01" db="EMBL/GenBank/DDBJ databases">
        <title>The genome of the rayed Mediterranean limpet Patella caerulea (Linnaeus, 1758).</title>
        <authorList>
            <person name="Anh-Thu Weber A."/>
            <person name="Halstead-Nussloch G."/>
        </authorList>
    </citation>
    <scope>NUCLEOTIDE SEQUENCE [LARGE SCALE GENOMIC DNA]</scope>
    <source>
        <strain evidence="1">AATW-2023a</strain>
        <tissue evidence="1">Whole specimen</tissue>
    </source>
</reference>
<evidence type="ECO:0000313" key="1">
    <source>
        <dbReference type="EMBL" id="KAK6168210.1"/>
    </source>
</evidence>
<organism evidence="1 2">
    <name type="scientific">Patella caerulea</name>
    <name type="common">Rayed Mediterranean limpet</name>
    <dbReference type="NCBI Taxonomy" id="87958"/>
    <lineage>
        <taxon>Eukaryota</taxon>
        <taxon>Metazoa</taxon>
        <taxon>Spiralia</taxon>
        <taxon>Lophotrochozoa</taxon>
        <taxon>Mollusca</taxon>
        <taxon>Gastropoda</taxon>
        <taxon>Patellogastropoda</taxon>
        <taxon>Patelloidea</taxon>
        <taxon>Patellidae</taxon>
        <taxon>Patella</taxon>
    </lineage>
</organism>
<protein>
    <submittedName>
        <fullName evidence="1">Uncharacterized protein</fullName>
    </submittedName>
</protein>
<dbReference type="PANTHER" id="PTHR46601:SF1">
    <property type="entry name" value="ADF-H DOMAIN-CONTAINING PROTEIN"/>
    <property type="match status" value="1"/>
</dbReference>
<dbReference type="Proteomes" id="UP001347796">
    <property type="component" value="Unassembled WGS sequence"/>
</dbReference>
<dbReference type="AlphaFoldDB" id="A0AAN8IXH9"/>
<evidence type="ECO:0000313" key="2">
    <source>
        <dbReference type="Proteomes" id="UP001347796"/>
    </source>
</evidence>
<dbReference type="EMBL" id="JAZGQO010000018">
    <property type="protein sequence ID" value="KAK6168210.1"/>
    <property type="molecule type" value="Genomic_DNA"/>
</dbReference>
<accession>A0AAN8IXH9</accession>
<name>A0AAN8IXH9_PATCE</name>